<keyword evidence="2 4" id="KW-0732">Signal</keyword>
<dbReference type="eggNOG" id="COG4663">
    <property type="taxonomic scope" value="Bacteria"/>
</dbReference>
<dbReference type="RefSeq" id="WP_025060839.1">
    <property type="nucleotide sequence ID" value="NZ_JAMC01000013.1"/>
</dbReference>
<keyword evidence="3" id="KW-0574">Periplasm</keyword>
<evidence type="ECO:0000256" key="3">
    <source>
        <dbReference type="ARBA" id="ARBA00022764"/>
    </source>
</evidence>
<evidence type="ECO:0000256" key="4">
    <source>
        <dbReference type="SAM" id="SignalP"/>
    </source>
</evidence>
<proteinExistence type="predicted"/>
<comment type="subcellular location">
    <subcellularLocation>
        <location evidence="1">Periplasm</location>
    </subcellularLocation>
</comment>
<dbReference type="InterPro" id="IPR018389">
    <property type="entry name" value="DctP_fam"/>
</dbReference>
<feature type="chain" id="PRO_5001689616" description="ABC transporter substrate-binding protein" evidence="4">
    <location>
        <begin position="24"/>
        <end position="343"/>
    </location>
</feature>
<evidence type="ECO:0000256" key="2">
    <source>
        <dbReference type="ARBA" id="ARBA00022729"/>
    </source>
</evidence>
<dbReference type="AlphaFoldDB" id="A0A073IDN4"/>
<dbReference type="GO" id="GO:0055085">
    <property type="term" value="P:transmembrane transport"/>
    <property type="evidence" value="ECO:0007669"/>
    <property type="project" value="InterPro"/>
</dbReference>
<evidence type="ECO:0000256" key="1">
    <source>
        <dbReference type="ARBA" id="ARBA00004418"/>
    </source>
</evidence>
<keyword evidence="6" id="KW-1185">Reference proteome</keyword>
<name>A0A073IDN4_9RHOB</name>
<gene>
    <name evidence="5" type="ORF">DSW25_04760</name>
</gene>
<dbReference type="Gene3D" id="3.40.190.10">
    <property type="entry name" value="Periplasmic binding protein-like II"/>
    <property type="match status" value="1"/>
</dbReference>
<evidence type="ECO:0000313" key="5">
    <source>
        <dbReference type="EMBL" id="KEJ87854.1"/>
    </source>
</evidence>
<dbReference type="PANTHER" id="PTHR33376:SF5">
    <property type="entry name" value="EXTRACYTOPLASMIC SOLUTE RECEPTOR PROTEIN"/>
    <property type="match status" value="1"/>
</dbReference>
<evidence type="ECO:0000313" key="6">
    <source>
        <dbReference type="Proteomes" id="UP000027734"/>
    </source>
</evidence>
<dbReference type="Proteomes" id="UP000027734">
    <property type="component" value="Unassembled WGS sequence"/>
</dbReference>
<dbReference type="GO" id="GO:0042597">
    <property type="term" value="C:periplasmic space"/>
    <property type="evidence" value="ECO:0007669"/>
    <property type="project" value="UniProtKB-SubCell"/>
</dbReference>
<organism evidence="5 6">
    <name type="scientific">Sulfitobacter donghicola DSW-25 = KCTC 12864 = JCM 14565</name>
    <dbReference type="NCBI Taxonomy" id="1300350"/>
    <lineage>
        <taxon>Bacteria</taxon>
        <taxon>Pseudomonadati</taxon>
        <taxon>Pseudomonadota</taxon>
        <taxon>Alphaproteobacteria</taxon>
        <taxon>Rhodobacterales</taxon>
        <taxon>Roseobacteraceae</taxon>
        <taxon>Sulfitobacter</taxon>
    </lineage>
</organism>
<feature type="signal peptide" evidence="4">
    <location>
        <begin position="1"/>
        <end position="23"/>
    </location>
</feature>
<accession>A0A073IDN4</accession>
<dbReference type="EMBL" id="JAMC01000013">
    <property type="protein sequence ID" value="KEJ87854.1"/>
    <property type="molecule type" value="Genomic_DNA"/>
</dbReference>
<protein>
    <recommendedName>
        <fullName evidence="7">ABC transporter substrate-binding protein</fullName>
    </recommendedName>
</protein>
<reference evidence="5 6" key="1">
    <citation type="submission" date="2014-01" db="EMBL/GenBank/DDBJ databases">
        <title>Sulfitobacter donghicola JCM 14565 Genome Sequencing.</title>
        <authorList>
            <person name="Lai Q."/>
            <person name="Hong Z."/>
        </authorList>
    </citation>
    <scope>NUCLEOTIDE SEQUENCE [LARGE SCALE GENOMIC DNA]</scope>
    <source>
        <strain evidence="5 6">JCM 14565</strain>
    </source>
</reference>
<comment type="caution">
    <text evidence="5">The sequence shown here is derived from an EMBL/GenBank/DDBJ whole genome shotgun (WGS) entry which is preliminary data.</text>
</comment>
<dbReference type="PANTHER" id="PTHR33376">
    <property type="match status" value="1"/>
</dbReference>
<dbReference type="OrthoDB" id="7860046at2"/>
<dbReference type="Gene3D" id="3.40.190.170">
    <property type="entry name" value="Bacterial extracellular solute-binding protein, family 7"/>
    <property type="match status" value="1"/>
</dbReference>
<dbReference type="STRING" id="1300350.Z948_3590"/>
<sequence length="343" mass="35789">MKRRTLLGAGLGVATVAAAPATAQETLSLSLITDRPQAAAGIAARIAAMSDGRITIDVQTAGADSAASFLDTVSGGAVDIYLTSQDAFVARNPAFGLFSAHPGGMSTSELESWIIVSDGRFMWDLLGDEFGIKSFMAGDEGAMPLWSRAPITSLDDLKSGPVGSTGLGLQLLKEMGVTEVVDVMSASDLGSLVALEGLNAAQMVASGLAATFPHMTTPNAARPSAALSLGINMQRWTGLSEADQLLIERCIMAEHGVHRALALHENALALNNEAAGIVPHEMPQDIWDAQIAAANVVMASMFDAGDIAADTADAYLYFISDVAEWSEIGETAYFLGRKEALSQ</sequence>
<dbReference type="InterPro" id="IPR038404">
    <property type="entry name" value="TRAP_DctP_sf"/>
</dbReference>
<evidence type="ECO:0008006" key="7">
    <source>
        <dbReference type="Google" id="ProtNLM"/>
    </source>
</evidence>